<evidence type="ECO:0000256" key="2">
    <source>
        <dbReference type="ARBA" id="ARBA00023054"/>
    </source>
</evidence>
<reference evidence="6 7" key="1">
    <citation type="submission" date="2016-01" db="EMBL/GenBank/DDBJ databases">
        <title>Characterization of the Clostridium difficile lineages that are prevalent in Hong Kong and China.</title>
        <authorList>
            <person name="Kwok J.S.-L."/>
            <person name="Lam W.-Y."/>
            <person name="Ip M."/>
            <person name="Chan T.-F."/>
            <person name="Hawkey P.M."/>
            <person name="Tsui S.K.-W."/>
        </authorList>
    </citation>
    <scope>NUCLEOTIDE SEQUENCE [LARGE SCALE GENOMIC DNA]</scope>
    <source>
        <strain evidence="6 7">300064</strain>
    </source>
</reference>
<dbReference type="InterPro" id="IPR058792">
    <property type="entry name" value="Beta-barrel_RND_2"/>
</dbReference>
<gene>
    <name evidence="6" type="ORF">AWN73_17790</name>
</gene>
<protein>
    <submittedName>
        <fullName evidence="6">Efflux transporter periplasmic adaptor subunit</fullName>
    </submittedName>
</protein>
<evidence type="ECO:0000256" key="1">
    <source>
        <dbReference type="ARBA" id="ARBA00004196"/>
    </source>
</evidence>
<accession>A0A2S7F7A5</accession>
<dbReference type="GO" id="GO:0015562">
    <property type="term" value="F:efflux transmembrane transporter activity"/>
    <property type="evidence" value="ECO:0007669"/>
    <property type="project" value="InterPro"/>
</dbReference>
<evidence type="ECO:0000259" key="5">
    <source>
        <dbReference type="Pfam" id="PF25954"/>
    </source>
</evidence>
<dbReference type="Gene3D" id="2.40.30.170">
    <property type="match status" value="1"/>
</dbReference>
<dbReference type="Pfam" id="PF25954">
    <property type="entry name" value="Beta-barrel_RND_2"/>
    <property type="match status" value="1"/>
</dbReference>
<dbReference type="InterPro" id="IPR059052">
    <property type="entry name" value="HH_YbhG-like"/>
</dbReference>
<dbReference type="PROSITE" id="PS51257">
    <property type="entry name" value="PROKAR_LIPOPROTEIN"/>
    <property type="match status" value="1"/>
</dbReference>
<dbReference type="Pfam" id="PF25881">
    <property type="entry name" value="HH_YBHG"/>
    <property type="match status" value="1"/>
</dbReference>
<dbReference type="EMBL" id="LRDH01000132">
    <property type="protein sequence ID" value="PPV12838.1"/>
    <property type="molecule type" value="Genomic_DNA"/>
</dbReference>
<dbReference type="InterPro" id="IPR050465">
    <property type="entry name" value="UPF0194_transport"/>
</dbReference>
<dbReference type="GO" id="GO:0030313">
    <property type="term" value="C:cell envelope"/>
    <property type="evidence" value="ECO:0007669"/>
    <property type="project" value="UniProtKB-SubCell"/>
</dbReference>
<dbReference type="PANTHER" id="PTHR32347:SF23">
    <property type="entry name" value="BLL5650 PROTEIN"/>
    <property type="match status" value="1"/>
</dbReference>
<sequence length="329" mass="35031">MKKIQIGIVYLILIALLSGCSIANKKAENNNEQITDNAQEEIKNKYIMAGKIEASEEVNVASKISARVSEISADIGSNVNAGDVLIKLDTQDLQAQVDQAQAAVNTAQASLANAENSTRPEQIAQAEAALDTANKNYDVANKNYERVKQLFDAGGNTQQQLETAEQQLVSAESQRKNAEEQLNMLKNGPTETSINVYKAQVEQAQAALKTAQTTLNNGTISAPISGSVTAKNIKAGEMASPNTALLTISNPNALVVNAYAPIDVVGDLCEGQDVVIKVSEAGDTTFKGKISVINSKLNSQNRSILVKIIISDPTSELKPGMFAEVGIEE</sequence>
<dbReference type="Proteomes" id="UP000238081">
    <property type="component" value="Unassembled WGS sequence"/>
</dbReference>
<comment type="subcellular location">
    <subcellularLocation>
        <location evidence="1">Cell envelope</location>
    </subcellularLocation>
</comment>
<feature type="domain" description="CusB-like beta-barrel" evidence="5">
    <location>
        <begin position="257"/>
        <end position="327"/>
    </location>
</feature>
<dbReference type="Gene3D" id="1.10.287.470">
    <property type="entry name" value="Helix hairpin bin"/>
    <property type="match status" value="1"/>
</dbReference>
<dbReference type="SUPFAM" id="SSF111369">
    <property type="entry name" value="HlyD-like secretion proteins"/>
    <property type="match status" value="2"/>
</dbReference>
<evidence type="ECO:0000256" key="3">
    <source>
        <dbReference type="SAM" id="Coils"/>
    </source>
</evidence>
<keyword evidence="2 3" id="KW-0175">Coiled coil</keyword>
<evidence type="ECO:0000313" key="6">
    <source>
        <dbReference type="EMBL" id="PPV12838.1"/>
    </source>
</evidence>
<feature type="domain" description="YbhG-like alpha-helical hairpin" evidence="4">
    <location>
        <begin position="88"/>
        <end position="217"/>
    </location>
</feature>
<comment type="caution">
    <text evidence="6">The sequence shown here is derived from an EMBL/GenBank/DDBJ whole genome shotgun (WGS) entry which is preliminary data.</text>
</comment>
<dbReference type="RefSeq" id="WP_043664265.1">
    <property type="nucleotide sequence ID" value="NZ_JSEG01000010.1"/>
</dbReference>
<evidence type="ECO:0000313" key="7">
    <source>
        <dbReference type="Proteomes" id="UP000238081"/>
    </source>
</evidence>
<dbReference type="Gene3D" id="2.40.50.100">
    <property type="match status" value="1"/>
</dbReference>
<dbReference type="PANTHER" id="PTHR32347">
    <property type="entry name" value="EFFLUX SYSTEM COMPONENT YKNX-RELATED"/>
    <property type="match status" value="1"/>
</dbReference>
<feature type="coiled-coil region" evidence="3">
    <location>
        <begin position="90"/>
        <end position="214"/>
    </location>
</feature>
<dbReference type="AlphaFoldDB" id="A0A2S7F7A5"/>
<evidence type="ECO:0000259" key="4">
    <source>
        <dbReference type="Pfam" id="PF25881"/>
    </source>
</evidence>
<organism evidence="6 7">
    <name type="scientific">Clostridium butyricum</name>
    <dbReference type="NCBI Taxonomy" id="1492"/>
    <lineage>
        <taxon>Bacteria</taxon>
        <taxon>Bacillati</taxon>
        <taxon>Bacillota</taxon>
        <taxon>Clostridia</taxon>
        <taxon>Eubacteriales</taxon>
        <taxon>Clostridiaceae</taxon>
        <taxon>Clostridium</taxon>
    </lineage>
</organism>
<proteinExistence type="predicted"/>
<name>A0A2S7F7A5_CLOBU</name>